<keyword evidence="12" id="KW-0675">Receptor</keyword>
<evidence type="ECO:0000256" key="3">
    <source>
        <dbReference type="ARBA" id="ARBA00022588"/>
    </source>
</evidence>
<keyword evidence="6" id="KW-0732">Signal</keyword>
<dbReference type="GO" id="GO:0051607">
    <property type="term" value="P:defense response to virus"/>
    <property type="evidence" value="ECO:0007669"/>
    <property type="project" value="TreeGrafter"/>
</dbReference>
<dbReference type="PANTHER" id="PTHR47410:SF2">
    <property type="entry name" value="TOLL-LIKE RECEPTOR 7"/>
    <property type="match status" value="1"/>
</dbReference>
<dbReference type="GeneID" id="108412441"/>
<evidence type="ECO:0000256" key="12">
    <source>
        <dbReference type="ARBA" id="ARBA00023170"/>
    </source>
</evidence>
<dbReference type="PROSITE" id="PS51450">
    <property type="entry name" value="LRR"/>
    <property type="match status" value="4"/>
</dbReference>
<keyword evidence="3" id="KW-0399">Innate immunity</keyword>
<keyword evidence="13" id="KW-0325">Glycoprotein</keyword>
<sequence length="1070" mass="123112">MTLGLRTEPNKKAMAGRTFMTISSLILFCPSVWLATEWYPKSLPCDVSRASNGTEVTVDCTSRSLTKIPMGIPSNTTNLTLTINHIPHIQNTSFQELINITEIDLRCNCVPIKVGPKDRMCTQSVMIDNGSFWQLKNLKSLYLDGNQLSSIPKGLPPNIVLLSLEVNSISSILKENLTEIPNIEFLYLGQNCYFRNPCNRTYHIEEDAFLHLDKMTLLSLKSNNLSSVPQRLPSSLKELYLYNNNIHRVTEKDFQNLTELEVLDLSGNCPRCYNAPFPCVPCPNNAAFAIDKNALQNLTKLKILRLHSNSLTSVQREWFKSCKDLRVLDLSSNFLAKALTRTSFPHSLPSLEELDLSFNYELQRYPSSLNLSRAFSSLKSLRILRIRGFVFQELKREDISPLTSLEKLEMIDLGTNFIKITNLSILTELKNFHIINLSDNKISSPSEAGPAAALAMAQGAPKQDNTSPMSRGAQYQSGEVREIHYFRYDEYARSCKYKDKELGTLSPFYTQCSSFGKTLDISRNNIFFLHSRFLNLQELRCLNLSGNAMSQALNGSEFVYLKNLQYLDFSHNRLDLMYSTAFQELSNLVILDISYNNHYFEAEGLTHMLNFTKNLSKLTKLIMNHNQISTSTNTEMESFSLEHLEFKSNRLDMLWRDGDLRYVNYFQKLMNLKTLDISHNNLNFIPKQVFQGLPQTLTELHIANNKLKSFTWEGLKYLKNLKVLDLCGNLLTTVPAKLSNCSKSILTLILRKNQIASLTPNFLQDAFSLKNLDLSYNQLKYIEESSFPEEVRDNLQVLHLNNNRFVCSCNATWFVRWINRTSVNIPRLATDVNCAAPGTQRGQSVIFLNLQACQHSSLSIILSILTTSVILSVLTLSISSHLFLWDVWYIYHFCLAKIKGYRRLLSESTAYDAFIVYDKTDKAVSDWVLQELRVQLEEQGERQLQLCLEDRDWVPGCPLIENLSQSIQLSKRTVFILTSRFIRSGHFKMAFYLAHQRLVDEKNDVIILIFLEKFSSAYSKYLRLRKRLYKRSVLEWPRNPQAQRYFWFCVRNVMAAESQQHYNKLFQETL</sequence>
<dbReference type="GeneTree" id="ENSGT00940000159771"/>
<dbReference type="InterPro" id="IPR001611">
    <property type="entry name" value="Leu-rich_rpt"/>
</dbReference>
<dbReference type="SMART" id="SM00082">
    <property type="entry name" value="LRRCT"/>
    <property type="match status" value="1"/>
</dbReference>
<dbReference type="InterPro" id="IPR032675">
    <property type="entry name" value="LRR_dom_sf"/>
</dbReference>
<evidence type="ECO:0000256" key="14">
    <source>
        <dbReference type="ARBA" id="ARBA00023198"/>
    </source>
</evidence>
<dbReference type="PANTHER" id="PTHR47410">
    <property type="entry name" value="TOLL-LIKE RECEPTOR 7-RELATED"/>
    <property type="match status" value="1"/>
</dbReference>
<evidence type="ECO:0000256" key="1">
    <source>
        <dbReference type="ARBA" id="ARBA00004177"/>
    </source>
</evidence>
<reference evidence="18" key="2">
    <citation type="submission" date="2025-08" db="UniProtKB">
        <authorList>
            <consortium name="Ensembl"/>
        </authorList>
    </citation>
    <scope>IDENTIFICATION</scope>
</reference>
<dbReference type="OMA" id="CNSKYLR"/>
<dbReference type="InterPro" id="IPR000483">
    <property type="entry name" value="Cys-rich_flank_reg_C"/>
</dbReference>
<accession>A0A3B4DQW0</accession>
<dbReference type="SMART" id="SM00369">
    <property type="entry name" value="LRR_TYP"/>
    <property type="match status" value="11"/>
</dbReference>
<dbReference type="PRINTS" id="PR01537">
    <property type="entry name" value="INTRLKN1R1F"/>
</dbReference>
<proteinExistence type="inferred from homology"/>
<evidence type="ECO:0000256" key="15">
    <source>
        <dbReference type="ARBA" id="ARBA00046288"/>
    </source>
</evidence>
<dbReference type="GO" id="GO:0005886">
    <property type="term" value="C:plasma membrane"/>
    <property type="evidence" value="ECO:0007669"/>
    <property type="project" value="TreeGrafter"/>
</dbReference>
<dbReference type="GO" id="GO:0002224">
    <property type="term" value="P:toll-like receptor signaling pathway"/>
    <property type="evidence" value="ECO:0007669"/>
    <property type="project" value="TreeGrafter"/>
</dbReference>
<organism evidence="18 19">
    <name type="scientific">Pygocentrus nattereri</name>
    <name type="common">Red-bellied piranha</name>
    <dbReference type="NCBI Taxonomy" id="42514"/>
    <lineage>
        <taxon>Eukaryota</taxon>
        <taxon>Metazoa</taxon>
        <taxon>Chordata</taxon>
        <taxon>Craniata</taxon>
        <taxon>Vertebrata</taxon>
        <taxon>Euteleostomi</taxon>
        <taxon>Actinopterygii</taxon>
        <taxon>Neopterygii</taxon>
        <taxon>Teleostei</taxon>
        <taxon>Ostariophysi</taxon>
        <taxon>Characiformes</taxon>
        <taxon>Characoidei</taxon>
        <taxon>Pygocentrus</taxon>
    </lineage>
</organism>
<dbReference type="SMART" id="SM00255">
    <property type="entry name" value="TIR"/>
    <property type="match status" value="1"/>
</dbReference>
<dbReference type="Ensembl" id="ENSPNAT00000007525.2">
    <property type="protein sequence ID" value="ENSPNAP00000025476.1"/>
    <property type="gene ID" value="ENSPNAG00000010578.2"/>
</dbReference>
<dbReference type="SUPFAM" id="SSF52058">
    <property type="entry name" value="L domain-like"/>
    <property type="match status" value="2"/>
</dbReference>
<keyword evidence="8" id="KW-0967">Endosome</keyword>
<evidence type="ECO:0000256" key="6">
    <source>
        <dbReference type="ARBA" id="ARBA00022729"/>
    </source>
</evidence>
<feature type="compositionally biased region" description="Polar residues" evidence="16">
    <location>
        <begin position="463"/>
        <end position="473"/>
    </location>
</feature>
<evidence type="ECO:0000313" key="19">
    <source>
        <dbReference type="Proteomes" id="UP001501920"/>
    </source>
</evidence>
<dbReference type="SUPFAM" id="SSF52200">
    <property type="entry name" value="Toll/Interleukin receptor TIR domain"/>
    <property type="match status" value="1"/>
</dbReference>
<evidence type="ECO:0000256" key="9">
    <source>
        <dbReference type="ARBA" id="ARBA00022859"/>
    </source>
</evidence>
<dbReference type="InterPro" id="IPR000157">
    <property type="entry name" value="TIR_dom"/>
</dbReference>
<dbReference type="SMART" id="SM00364">
    <property type="entry name" value="LRR_BAC"/>
    <property type="match status" value="6"/>
</dbReference>
<keyword evidence="7" id="KW-0677">Repeat</keyword>
<dbReference type="Proteomes" id="UP001501920">
    <property type="component" value="Chromosome 6"/>
</dbReference>
<dbReference type="GO" id="GO:0006954">
    <property type="term" value="P:inflammatory response"/>
    <property type="evidence" value="ECO:0007669"/>
    <property type="project" value="UniProtKB-KW"/>
</dbReference>
<dbReference type="Gene3D" id="3.40.50.10140">
    <property type="entry name" value="Toll/interleukin-1 receptor homology (TIR) domain"/>
    <property type="match status" value="1"/>
</dbReference>
<evidence type="ECO:0000256" key="13">
    <source>
        <dbReference type="ARBA" id="ARBA00023180"/>
    </source>
</evidence>
<keyword evidence="4" id="KW-0433">Leucine-rich repeat</keyword>
<keyword evidence="10" id="KW-1133">Transmembrane helix</keyword>
<evidence type="ECO:0000256" key="4">
    <source>
        <dbReference type="ARBA" id="ARBA00022614"/>
    </source>
</evidence>
<keyword evidence="19" id="KW-1185">Reference proteome</keyword>
<dbReference type="InterPro" id="IPR003591">
    <property type="entry name" value="Leu-rich_rpt_typical-subtyp"/>
</dbReference>
<reference evidence="18 19" key="1">
    <citation type="submission" date="2020-10" db="EMBL/GenBank/DDBJ databases">
        <title>Pygocentrus nattereri (red-bellied piranha) genome, fPygNat1, primary haplotype.</title>
        <authorList>
            <person name="Myers G."/>
            <person name="Meyer A."/>
            <person name="Karagic N."/>
            <person name="Pippel M."/>
            <person name="Winkler S."/>
            <person name="Tracey A."/>
            <person name="Wood J."/>
            <person name="Formenti G."/>
            <person name="Howe K."/>
            <person name="Fedrigo O."/>
            <person name="Jarvis E.D."/>
        </authorList>
    </citation>
    <scope>NUCLEOTIDE SEQUENCE [LARGE SCALE GENOMIC DNA]</scope>
</reference>
<feature type="region of interest" description="Disordered" evidence="16">
    <location>
        <begin position="453"/>
        <end position="473"/>
    </location>
</feature>
<dbReference type="Gene3D" id="3.80.10.10">
    <property type="entry name" value="Ribonuclease Inhibitor"/>
    <property type="match status" value="1"/>
</dbReference>
<dbReference type="OrthoDB" id="10006997at2759"/>
<evidence type="ECO:0000256" key="7">
    <source>
        <dbReference type="ARBA" id="ARBA00022737"/>
    </source>
</evidence>
<keyword evidence="11" id="KW-0472">Membrane</keyword>
<evidence type="ECO:0000256" key="16">
    <source>
        <dbReference type="SAM" id="MobiDB-lite"/>
    </source>
</evidence>
<dbReference type="InterPro" id="IPR035897">
    <property type="entry name" value="Toll_tir_struct_dom_sf"/>
</dbReference>
<evidence type="ECO:0000256" key="8">
    <source>
        <dbReference type="ARBA" id="ARBA00022753"/>
    </source>
</evidence>
<dbReference type="GO" id="GO:0005768">
    <property type="term" value="C:endosome"/>
    <property type="evidence" value="ECO:0007669"/>
    <property type="project" value="UniProtKB-SubCell"/>
</dbReference>
<feature type="domain" description="TIR" evidence="17">
    <location>
        <begin position="909"/>
        <end position="1054"/>
    </location>
</feature>
<dbReference type="CTD" id="51284"/>
<dbReference type="GO" id="GO:0007249">
    <property type="term" value="P:canonical NF-kappaB signal transduction"/>
    <property type="evidence" value="ECO:0007669"/>
    <property type="project" value="TreeGrafter"/>
</dbReference>
<dbReference type="Pfam" id="PF13855">
    <property type="entry name" value="LRR_8"/>
    <property type="match status" value="4"/>
</dbReference>
<dbReference type="FunFam" id="3.80.10.10:FF:000037">
    <property type="entry name" value="Toll-like receptor 7"/>
    <property type="match status" value="1"/>
</dbReference>
<dbReference type="GO" id="GO:1902533">
    <property type="term" value="P:positive regulation of intracellular signal transduction"/>
    <property type="evidence" value="ECO:0007669"/>
    <property type="project" value="UniProtKB-ARBA"/>
</dbReference>
<dbReference type="GO" id="GO:0038187">
    <property type="term" value="F:pattern recognition receptor activity"/>
    <property type="evidence" value="ECO:0007669"/>
    <property type="project" value="TreeGrafter"/>
</dbReference>
<dbReference type="Pfam" id="PF00560">
    <property type="entry name" value="LRR_1"/>
    <property type="match status" value="2"/>
</dbReference>
<dbReference type="Pfam" id="PF01582">
    <property type="entry name" value="TIR"/>
    <property type="match status" value="1"/>
</dbReference>
<dbReference type="GO" id="GO:0045087">
    <property type="term" value="P:innate immune response"/>
    <property type="evidence" value="ECO:0007669"/>
    <property type="project" value="UniProtKB-KW"/>
</dbReference>
<evidence type="ECO:0000259" key="17">
    <source>
        <dbReference type="PROSITE" id="PS50104"/>
    </source>
</evidence>
<keyword evidence="5" id="KW-0812">Transmembrane</keyword>
<evidence type="ECO:0000256" key="5">
    <source>
        <dbReference type="ARBA" id="ARBA00022692"/>
    </source>
</evidence>
<keyword evidence="9" id="KW-0391">Immunity</keyword>
<dbReference type="RefSeq" id="XP_017539944.1">
    <property type="nucleotide sequence ID" value="XM_017684455.2"/>
</dbReference>
<evidence type="ECO:0000313" key="18">
    <source>
        <dbReference type="Ensembl" id="ENSPNAP00000025476.1"/>
    </source>
</evidence>
<dbReference type="SMART" id="SM00365">
    <property type="entry name" value="LRR_SD22"/>
    <property type="match status" value="9"/>
</dbReference>
<keyword evidence="14" id="KW-0395">Inflammatory response</keyword>
<dbReference type="GO" id="GO:0032755">
    <property type="term" value="P:positive regulation of interleukin-6 production"/>
    <property type="evidence" value="ECO:0007669"/>
    <property type="project" value="TreeGrafter"/>
</dbReference>
<comment type="subcellular location">
    <subcellularLocation>
        <location evidence="15">Endomembrane system</location>
        <topology evidence="15">Single-pass type I membrane protein</topology>
    </subcellularLocation>
    <subcellularLocation>
        <location evidence="1">Endosome</location>
    </subcellularLocation>
</comment>
<dbReference type="PROSITE" id="PS50104">
    <property type="entry name" value="TIR"/>
    <property type="match status" value="1"/>
</dbReference>
<name>A0A3B4DQW0_PYGNA</name>
<protein>
    <recommendedName>
        <fullName evidence="17">TIR domain-containing protein</fullName>
    </recommendedName>
</protein>
<dbReference type="AlphaFoldDB" id="A0A3B4DQW0"/>
<dbReference type="FunFam" id="3.40.50.10140:FF:000003">
    <property type="entry name" value="Toll-like receptor 7"/>
    <property type="match status" value="1"/>
</dbReference>
<evidence type="ECO:0000256" key="2">
    <source>
        <dbReference type="ARBA" id="ARBA00009634"/>
    </source>
</evidence>
<evidence type="ECO:0000256" key="11">
    <source>
        <dbReference type="ARBA" id="ARBA00023136"/>
    </source>
</evidence>
<reference evidence="18" key="3">
    <citation type="submission" date="2025-09" db="UniProtKB">
        <authorList>
            <consortium name="Ensembl"/>
        </authorList>
    </citation>
    <scope>IDENTIFICATION</scope>
</reference>
<evidence type="ECO:0000256" key="10">
    <source>
        <dbReference type="ARBA" id="ARBA00022989"/>
    </source>
</evidence>
<comment type="similarity">
    <text evidence="2">Belongs to the Toll-like receptor family.</text>
</comment>
<dbReference type="STRING" id="42514.ENSPNAP00000025476"/>